<sequence>MGVAIKVYGTEQLCASCVNLPSAKETAAWLQAAVARKFGEGTTEISYSDFQHPETEDDKMWAERIVMEDLWYPLVIISGEIVGEGNPKLKDIYAKLESMGLSPLQEGEK</sequence>
<evidence type="ECO:0000313" key="1">
    <source>
        <dbReference type="EMBL" id="RNB85425.1"/>
    </source>
</evidence>
<protein>
    <submittedName>
        <fullName evidence="1">DUF1462 family protein</fullName>
    </submittedName>
</protein>
<dbReference type="EMBL" id="RHHQ01000014">
    <property type="protein sequence ID" value="RNB85425.1"/>
    <property type="molecule type" value="Genomic_DNA"/>
</dbReference>
<keyword evidence="2" id="KW-1185">Reference proteome</keyword>
<organism evidence="1 2">
    <name type="scientific">Brevibacillus fluminis</name>
    <dbReference type="NCBI Taxonomy" id="511487"/>
    <lineage>
        <taxon>Bacteria</taxon>
        <taxon>Bacillati</taxon>
        <taxon>Bacillota</taxon>
        <taxon>Bacilli</taxon>
        <taxon>Bacillales</taxon>
        <taxon>Paenibacillaceae</taxon>
        <taxon>Brevibacillus</taxon>
    </lineage>
</organism>
<dbReference type="InterPro" id="IPR009190">
    <property type="entry name" value="DUF1462"/>
</dbReference>
<dbReference type="Pfam" id="PF07315">
    <property type="entry name" value="DUF1462"/>
    <property type="match status" value="1"/>
</dbReference>
<name>A0A3M8DDP7_9BACL</name>
<evidence type="ECO:0000313" key="2">
    <source>
        <dbReference type="Proteomes" id="UP000271031"/>
    </source>
</evidence>
<dbReference type="RefSeq" id="WP_122919430.1">
    <property type="nucleotide sequence ID" value="NZ_RHHQ01000014.1"/>
</dbReference>
<gene>
    <name evidence="1" type="ORF">EDM56_18650</name>
</gene>
<proteinExistence type="predicted"/>
<accession>A0A3M8DDP7</accession>
<dbReference type="OrthoDB" id="2389679at2"/>
<dbReference type="Proteomes" id="UP000271031">
    <property type="component" value="Unassembled WGS sequence"/>
</dbReference>
<dbReference type="InterPro" id="IPR036249">
    <property type="entry name" value="Thioredoxin-like_sf"/>
</dbReference>
<comment type="caution">
    <text evidence="1">The sequence shown here is derived from an EMBL/GenBank/DDBJ whole genome shotgun (WGS) entry which is preliminary data.</text>
</comment>
<reference evidence="1 2" key="1">
    <citation type="submission" date="2018-10" db="EMBL/GenBank/DDBJ databases">
        <title>Phylogenomics of Brevibacillus.</title>
        <authorList>
            <person name="Dunlap C."/>
        </authorList>
    </citation>
    <scope>NUCLEOTIDE SEQUENCE [LARGE SCALE GENOMIC DNA]</scope>
    <source>
        <strain evidence="1 2">JCM 15716</strain>
    </source>
</reference>
<dbReference type="InterPro" id="IPR038218">
    <property type="entry name" value="YuzD-like_sp"/>
</dbReference>
<dbReference type="SUPFAM" id="SSF52833">
    <property type="entry name" value="Thioredoxin-like"/>
    <property type="match status" value="1"/>
</dbReference>
<dbReference type="Gene3D" id="3.40.30.30">
    <property type="entry name" value="Hypothetical protein sa0798"/>
    <property type="match status" value="1"/>
</dbReference>
<dbReference type="AlphaFoldDB" id="A0A3M8DDP7"/>